<dbReference type="InterPro" id="IPR026444">
    <property type="entry name" value="Secre_tail"/>
</dbReference>
<keyword evidence="2 6" id="KW-0645">Protease</keyword>
<dbReference type="Pfam" id="PF18962">
    <property type="entry name" value="Por_Secre_tail"/>
    <property type="match status" value="1"/>
</dbReference>
<dbReference type="SUPFAM" id="SSF49265">
    <property type="entry name" value="Fibronectin type III"/>
    <property type="match status" value="1"/>
</dbReference>
<dbReference type="SMART" id="SM00137">
    <property type="entry name" value="MAM"/>
    <property type="match status" value="1"/>
</dbReference>
<evidence type="ECO:0000256" key="1">
    <source>
        <dbReference type="ARBA" id="ARBA00011073"/>
    </source>
</evidence>
<dbReference type="Pfam" id="PF00082">
    <property type="entry name" value="Peptidase_S8"/>
    <property type="match status" value="1"/>
</dbReference>
<dbReference type="InterPro" id="IPR008979">
    <property type="entry name" value="Galactose-bd-like_sf"/>
</dbReference>
<dbReference type="InterPro" id="IPR036116">
    <property type="entry name" value="FN3_sf"/>
</dbReference>
<keyword evidence="4 6" id="KW-0378">Hydrolase</keyword>
<keyword evidence="3" id="KW-0732">Signal</keyword>
<dbReference type="Gene3D" id="2.60.40.10">
    <property type="entry name" value="Immunoglobulins"/>
    <property type="match status" value="1"/>
</dbReference>
<protein>
    <recommendedName>
        <fullName evidence="7">Fibronectin type-III domain-containing protein</fullName>
    </recommendedName>
</protein>
<evidence type="ECO:0000256" key="3">
    <source>
        <dbReference type="ARBA" id="ARBA00022729"/>
    </source>
</evidence>
<evidence type="ECO:0000313" key="9">
    <source>
        <dbReference type="Proteomes" id="UP000599688"/>
    </source>
</evidence>
<dbReference type="GO" id="GO:0006508">
    <property type="term" value="P:proteolysis"/>
    <property type="evidence" value="ECO:0007669"/>
    <property type="project" value="UniProtKB-KW"/>
</dbReference>
<proteinExistence type="inferred from homology"/>
<feature type="active site" description="Charge relay system" evidence="6">
    <location>
        <position position="326"/>
    </location>
</feature>
<dbReference type="EMBL" id="BMGL01000012">
    <property type="protein sequence ID" value="GGE19664.1"/>
    <property type="molecule type" value="Genomic_DNA"/>
</dbReference>
<dbReference type="Gene3D" id="2.60.120.380">
    <property type="match status" value="1"/>
</dbReference>
<evidence type="ECO:0000256" key="4">
    <source>
        <dbReference type="ARBA" id="ARBA00022801"/>
    </source>
</evidence>
<name>A0A916ZZ29_9FLAO</name>
<evidence type="ECO:0000313" key="8">
    <source>
        <dbReference type="EMBL" id="GGE19664.1"/>
    </source>
</evidence>
<evidence type="ECO:0000256" key="2">
    <source>
        <dbReference type="ARBA" id="ARBA00022670"/>
    </source>
</evidence>
<comment type="caution">
    <text evidence="8">The sequence shown here is derived from an EMBL/GenBank/DDBJ whole genome shotgun (WGS) entry which is preliminary data.</text>
</comment>
<keyword evidence="5 6" id="KW-0720">Serine protease</keyword>
<dbReference type="InterPro" id="IPR051048">
    <property type="entry name" value="Peptidase_S8/S53_subtilisin"/>
</dbReference>
<dbReference type="InterPro" id="IPR034058">
    <property type="entry name" value="TagA/B/C/D_pept_dom"/>
</dbReference>
<dbReference type="PROSITE" id="PS50853">
    <property type="entry name" value="FN3"/>
    <property type="match status" value="1"/>
</dbReference>
<dbReference type="PROSITE" id="PS00138">
    <property type="entry name" value="SUBTILASE_SER"/>
    <property type="match status" value="1"/>
</dbReference>
<sequence length="1346" mass="147631">MNKAYNFSEINDLKIKYEATLAKNRKDVEAFARQNNIPIQYKDSLGNKVLMVEIYKGKPLYLTTSTTQTANSTRTNWLFENQILNLNLQAENLTSYVWDSGHARITHQDFENENATSKISIGEGISNYLLDKHSTHVTGIIASTGNNQIRARGMAKKAQIIAYEFTDSEVEVINELGNGMLVSNHSYGLSSQQISDGGFSAIVGAYIDRSRRWDSITFVAPYYLPVTSAGNDGNFDFNDEPLDPSNPEFDKLSGMKTSKNPLVVANASPATISQSGELISVNINSSSSQGPTDDFRIKPDITGVGTQVFSTISGADDTYGYLTGTSMSSPNVAGTLLLLQELFEREQDTFMRASTLKALVLHTADNVGLAGPDAIHGWGLLNAKKAADEILNKKKDKSIIIEDVLVDSATYTLIVNANEVDDLEVSISWTDPAATVSTTANDATPLLVNDLNVKVTQSTTDYLPWKLTSVNSNTTGINEVDPFEKVEINNASGAYTIEISHAGTLTNGEQDFSLIVTGISPNTVTCSPVQNLMESSINSSSHDFSWDTSLNETNGYDWAVLEAGKHPDEHSSIQTGTVSTGTTSVSITSLSPATNYSFFVKTNCTSEESEWNSVDFSTACDTIKQLPFIENFSTTSASLSCWSVNAASTASWATTNAGSSFGSVLTSFTGTQNAVFIPDGTEELGFVSPYFDTSSFSEVQLEFYIVQQDNAGNQNETKVYIQEQASSTVEIAHLTANYSDWTKISLALNTTSTPFRIILEGISKNGPNIAIDDFKIIFDGYHFQDWVWKPQNPENEISALTDAIWVENKTAKLNKKTLAKSIQIDTGATLKIADILEVDDYINGNGLLQFVNNENELGQLASLSPTSTVTAETQVERWIPAGNQNTRAFRMISSPVTSTSSIFENWQENGNHPSNLGTHITGSSTGANGFDASTTGNPSLFWFDHAETNQSGGSAWNAIVNTDINTISAGKPYRLYVRGDRNINLSTNSPTPTNTILRTKGSLHTGDFNSTLATGDAQFSFIGNPYQAMVDVNLLDYTGDINTNYIYVWDPNLNSEGGFVSIEASTGNHATTSDANQFIQPGQGFFIRNNLDVTTTPIINFTEASKTVNALPTQVFSNEEPESVLNLKLFNSLEEIDAVGIYFNENYNNAFTDEDAGKLGNVDENFAVIGENQLWSINKRAALLENEEIALFINNYAENNYAFIPEISSFTEETQLFLKDDYTGEEIEIVDGNPILFEIESNNPESINPFRFSLVARNETLSNTVQDEAKIEIYPNPVSDWLHIKIPNTTHLQSIEILDVLGKIHLQKEFKSSEQLPVDLNELASGAYFIKINSNNQQWIKKLIKK</sequence>
<dbReference type="PANTHER" id="PTHR43399:SF4">
    <property type="entry name" value="CELL WALL-ASSOCIATED PROTEASE"/>
    <property type="match status" value="1"/>
</dbReference>
<dbReference type="GO" id="GO:0016020">
    <property type="term" value="C:membrane"/>
    <property type="evidence" value="ECO:0007669"/>
    <property type="project" value="InterPro"/>
</dbReference>
<comment type="similarity">
    <text evidence="1 6">Belongs to the peptidase S8 family.</text>
</comment>
<feature type="domain" description="Fibronectin type-III" evidence="7">
    <location>
        <begin position="528"/>
        <end position="622"/>
    </location>
</feature>
<gene>
    <name evidence="8" type="ORF">GCM10010831_20990</name>
</gene>
<dbReference type="InterPro" id="IPR013783">
    <property type="entry name" value="Ig-like_fold"/>
</dbReference>
<organism evidence="8 9">
    <name type="scientific">Psychroflexus salis</name>
    <dbReference type="NCBI Taxonomy" id="1526574"/>
    <lineage>
        <taxon>Bacteria</taxon>
        <taxon>Pseudomonadati</taxon>
        <taxon>Bacteroidota</taxon>
        <taxon>Flavobacteriia</taxon>
        <taxon>Flavobacteriales</taxon>
        <taxon>Flavobacteriaceae</taxon>
        <taxon>Psychroflexus</taxon>
    </lineage>
</organism>
<dbReference type="Gene3D" id="3.40.50.200">
    <property type="entry name" value="Peptidase S8/S53 domain"/>
    <property type="match status" value="1"/>
</dbReference>
<accession>A0A916ZZ29</accession>
<dbReference type="RefSeq" id="WP_188406813.1">
    <property type="nucleotide sequence ID" value="NZ_BMGL01000012.1"/>
</dbReference>
<evidence type="ECO:0000259" key="7">
    <source>
        <dbReference type="PROSITE" id="PS50853"/>
    </source>
</evidence>
<keyword evidence="9" id="KW-1185">Reference proteome</keyword>
<dbReference type="InterPro" id="IPR023828">
    <property type="entry name" value="Peptidase_S8_Ser-AS"/>
</dbReference>
<dbReference type="SUPFAM" id="SSF49785">
    <property type="entry name" value="Galactose-binding domain-like"/>
    <property type="match status" value="1"/>
</dbReference>
<dbReference type="PROSITE" id="PS51892">
    <property type="entry name" value="SUBTILASE"/>
    <property type="match status" value="1"/>
</dbReference>
<dbReference type="SUPFAM" id="SSF52743">
    <property type="entry name" value="Subtilisin-like"/>
    <property type="match status" value="1"/>
</dbReference>
<dbReference type="Proteomes" id="UP000599688">
    <property type="component" value="Unassembled WGS sequence"/>
</dbReference>
<dbReference type="InterPro" id="IPR000998">
    <property type="entry name" value="MAM_dom"/>
</dbReference>
<dbReference type="InterPro" id="IPR036852">
    <property type="entry name" value="Peptidase_S8/S53_dom_sf"/>
</dbReference>
<dbReference type="InterPro" id="IPR003961">
    <property type="entry name" value="FN3_dom"/>
</dbReference>
<dbReference type="GO" id="GO:0004252">
    <property type="term" value="F:serine-type endopeptidase activity"/>
    <property type="evidence" value="ECO:0007669"/>
    <property type="project" value="UniProtKB-UniRule"/>
</dbReference>
<dbReference type="PANTHER" id="PTHR43399">
    <property type="entry name" value="SUBTILISIN-RELATED"/>
    <property type="match status" value="1"/>
</dbReference>
<reference evidence="8 9" key="1">
    <citation type="journal article" date="2014" name="Int. J. Syst. Evol. Microbiol.">
        <title>Complete genome sequence of Corynebacterium casei LMG S-19264T (=DSM 44701T), isolated from a smear-ripened cheese.</title>
        <authorList>
            <consortium name="US DOE Joint Genome Institute (JGI-PGF)"/>
            <person name="Walter F."/>
            <person name="Albersmeier A."/>
            <person name="Kalinowski J."/>
            <person name="Ruckert C."/>
        </authorList>
    </citation>
    <scope>NUCLEOTIDE SEQUENCE [LARGE SCALE GENOMIC DNA]</scope>
    <source>
        <strain evidence="8 9">CGMCC 1.12925</strain>
    </source>
</reference>
<evidence type="ECO:0000256" key="6">
    <source>
        <dbReference type="PROSITE-ProRule" id="PRU01240"/>
    </source>
</evidence>
<dbReference type="CDD" id="cd04842">
    <property type="entry name" value="Peptidases_S8_Kp43_protease"/>
    <property type="match status" value="1"/>
</dbReference>
<feature type="active site" description="Charge relay system" evidence="6">
    <location>
        <position position="133"/>
    </location>
</feature>
<feature type="active site" description="Charge relay system" evidence="6">
    <location>
        <position position="99"/>
    </location>
</feature>
<dbReference type="InterPro" id="IPR000209">
    <property type="entry name" value="Peptidase_S8/S53_dom"/>
</dbReference>
<evidence type="ECO:0000256" key="5">
    <source>
        <dbReference type="ARBA" id="ARBA00022825"/>
    </source>
</evidence>
<dbReference type="NCBIfam" id="TIGR04183">
    <property type="entry name" value="Por_Secre_tail"/>
    <property type="match status" value="1"/>
</dbReference>